<evidence type="ECO:0000256" key="1">
    <source>
        <dbReference type="SAM" id="MobiDB-lite"/>
    </source>
</evidence>
<dbReference type="SUPFAM" id="SSF50156">
    <property type="entry name" value="PDZ domain-like"/>
    <property type="match status" value="1"/>
</dbReference>
<keyword evidence="5" id="KW-1185">Reference proteome</keyword>
<accession>A0A506ULQ7</accession>
<organism evidence="4 5">
    <name type="scientific">Oecophyllibacter saccharovorans</name>
    <dbReference type="NCBI Taxonomy" id="2558360"/>
    <lineage>
        <taxon>Bacteria</taxon>
        <taxon>Pseudomonadati</taxon>
        <taxon>Pseudomonadota</taxon>
        <taxon>Alphaproteobacteria</taxon>
        <taxon>Acetobacterales</taxon>
        <taxon>Acetobacteraceae</taxon>
        <taxon>Oecophyllibacter</taxon>
    </lineage>
</organism>
<dbReference type="GO" id="GO:0006508">
    <property type="term" value="P:proteolysis"/>
    <property type="evidence" value="ECO:0007669"/>
    <property type="project" value="InterPro"/>
</dbReference>
<dbReference type="Pfam" id="PF17820">
    <property type="entry name" value="PDZ_6"/>
    <property type="match status" value="1"/>
</dbReference>
<dbReference type="Gene3D" id="3.30.750.44">
    <property type="match status" value="1"/>
</dbReference>
<dbReference type="Gene3D" id="2.30.42.10">
    <property type="match status" value="1"/>
</dbReference>
<dbReference type="InterPro" id="IPR029045">
    <property type="entry name" value="ClpP/crotonase-like_dom_sf"/>
</dbReference>
<evidence type="ECO:0000259" key="2">
    <source>
        <dbReference type="SMART" id="SM00228"/>
    </source>
</evidence>
<dbReference type="SUPFAM" id="SSF52096">
    <property type="entry name" value="ClpP/crotonase"/>
    <property type="match status" value="1"/>
</dbReference>
<dbReference type="EMBL" id="SORZ01000002">
    <property type="protein sequence ID" value="TPW34276.1"/>
    <property type="molecule type" value="Genomic_DNA"/>
</dbReference>
<evidence type="ECO:0000259" key="3">
    <source>
        <dbReference type="SMART" id="SM00245"/>
    </source>
</evidence>
<dbReference type="Pfam" id="PF03572">
    <property type="entry name" value="Peptidase_S41"/>
    <property type="match status" value="1"/>
</dbReference>
<proteinExistence type="predicted"/>
<dbReference type="GO" id="GO:0004175">
    <property type="term" value="F:endopeptidase activity"/>
    <property type="evidence" value="ECO:0007669"/>
    <property type="project" value="TreeGrafter"/>
</dbReference>
<dbReference type="PANTHER" id="PTHR32060">
    <property type="entry name" value="TAIL-SPECIFIC PROTEASE"/>
    <property type="match status" value="1"/>
</dbReference>
<comment type="caution">
    <text evidence="4">The sequence shown here is derived from an EMBL/GenBank/DDBJ whole genome shotgun (WGS) entry which is preliminary data.</text>
</comment>
<dbReference type="Proteomes" id="UP000315037">
    <property type="component" value="Unassembled WGS sequence"/>
</dbReference>
<dbReference type="InterPro" id="IPR041489">
    <property type="entry name" value="PDZ_6"/>
</dbReference>
<dbReference type="GO" id="GO:0007165">
    <property type="term" value="P:signal transduction"/>
    <property type="evidence" value="ECO:0007669"/>
    <property type="project" value="TreeGrafter"/>
</dbReference>
<feature type="domain" description="Tail specific protease" evidence="3">
    <location>
        <begin position="316"/>
        <end position="522"/>
    </location>
</feature>
<dbReference type="AlphaFoldDB" id="A0A506ULQ7"/>
<dbReference type="SMART" id="SM00228">
    <property type="entry name" value="PDZ"/>
    <property type="match status" value="1"/>
</dbReference>
<dbReference type="SMART" id="SM00245">
    <property type="entry name" value="TSPc"/>
    <property type="match status" value="1"/>
</dbReference>
<sequence>MSFAVFQPCTCLDAPRRATFSHSSALSARARLQACATARIAMFLALSLAVAISQAQAAPRPLKSQSPPPSPPLLSADASPSVPVQAANREGADTSPVLPAAQAAMIHNVIASALSFIQPRALKAYTYPQLCLWGLQSLTALDPGLGIHLGNGQLILTQNTPLAPGTILLTRPAPPAQDLKAWVNTVMVTLQTAWQHAPALRQKGVSALLPAFFQEIFSHFDPYSRYLSPQQAHDERAYRQGDDYSIGVKLAERPGRSPTISAININSPAWENGLDIGQTVIMVDGRSTRNVPLDTVQNWLAGAPGSNVTLTVLQQGRRKTITLPRLRLPPETVFPDRQGPYTVLHITHFSSQTAEEVSFYLSNLLPATAQGDDGDVDRALAEKKLRIPGLIIDLRGNHGGTLQQAVMTAALLLDNGIAATTEGRDPVANHVWSVQGGDMLSGSPVAVVVDGGTASAAEVLAAALADHRRAAVVGTSTFGKGLVQIIGQMPNHGEVFVTWSRNFAPLGWPIQGLGVFPQLCLSAPGLPAEAQLAALAHGRNLLEVPLRQSRAVRVETPVSEVLSIRALCPASGADRDDLHQAARLLSSSQAYQAALAGIPDDLTSPAAPAAAP</sequence>
<feature type="domain" description="PDZ" evidence="2">
    <location>
        <begin position="244"/>
        <end position="316"/>
    </location>
</feature>
<feature type="compositionally biased region" description="Low complexity" evidence="1">
    <location>
        <begin position="73"/>
        <end position="83"/>
    </location>
</feature>
<dbReference type="GO" id="GO:0030288">
    <property type="term" value="C:outer membrane-bounded periplasmic space"/>
    <property type="evidence" value="ECO:0007669"/>
    <property type="project" value="TreeGrafter"/>
</dbReference>
<evidence type="ECO:0000313" key="4">
    <source>
        <dbReference type="EMBL" id="TPW34276.1"/>
    </source>
</evidence>
<reference evidence="4 5" key="1">
    <citation type="submission" date="2019-03" db="EMBL/GenBank/DDBJ databases">
        <title>The complete genome sequence of Neokomagataea sp. Jb2 NBRC113641.</title>
        <authorList>
            <person name="Chua K.-O."/>
            <person name="Chan K.-G."/>
            <person name="See-Too W.-S."/>
        </authorList>
    </citation>
    <scope>NUCLEOTIDE SEQUENCE [LARGE SCALE GENOMIC DNA]</scope>
    <source>
        <strain evidence="4 5">Jb2</strain>
    </source>
</reference>
<dbReference type="InterPro" id="IPR036034">
    <property type="entry name" value="PDZ_sf"/>
</dbReference>
<evidence type="ECO:0000313" key="5">
    <source>
        <dbReference type="Proteomes" id="UP000315037"/>
    </source>
</evidence>
<protein>
    <submittedName>
        <fullName evidence="4">PDZ domain-containing protein</fullName>
    </submittedName>
</protein>
<gene>
    <name evidence="4" type="ORF">E3202_07160</name>
</gene>
<dbReference type="GO" id="GO:0008236">
    <property type="term" value="F:serine-type peptidase activity"/>
    <property type="evidence" value="ECO:0007669"/>
    <property type="project" value="InterPro"/>
</dbReference>
<dbReference type="PANTHER" id="PTHR32060:SF30">
    <property type="entry name" value="CARBOXY-TERMINAL PROCESSING PROTEASE CTPA"/>
    <property type="match status" value="1"/>
</dbReference>
<dbReference type="InterPro" id="IPR001478">
    <property type="entry name" value="PDZ"/>
</dbReference>
<name>A0A506ULQ7_9PROT</name>
<dbReference type="InterPro" id="IPR005151">
    <property type="entry name" value="Tail-specific_protease"/>
</dbReference>
<feature type="region of interest" description="Disordered" evidence="1">
    <location>
        <begin position="60"/>
        <end position="93"/>
    </location>
</feature>
<dbReference type="Gene3D" id="3.90.226.10">
    <property type="entry name" value="2-enoyl-CoA Hydratase, Chain A, domain 1"/>
    <property type="match status" value="1"/>
</dbReference>